<keyword evidence="2" id="KW-0614">Plasmid</keyword>
<dbReference type="RefSeq" id="WP_088305634.1">
    <property type="nucleotide sequence ID" value="NZ_AP022566.1"/>
</dbReference>
<feature type="compositionally biased region" description="Basic and acidic residues" evidence="1">
    <location>
        <begin position="20"/>
        <end position="33"/>
    </location>
</feature>
<evidence type="ECO:0000313" key="2">
    <source>
        <dbReference type="EMBL" id="BBX30501.1"/>
    </source>
</evidence>
<proteinExistence type="predicted"/>
<reference evidence="2 3" key="1">
    <citation type="journal article" date="2019" name="Emerg. Microbes Infect.">
        <title>Comprehensive subspecies identification of 175 nontuberculous mycobacteria species based on 7547 genomic profiles.</title>
        <authorList>
            <person name="Matsumoto Y."/>
            <person name="Kinjo T."/>
            <person name="Motooka D."/>
            <person name="Nabeya D."/>
            <person name="Jung N."/>
            <person name="Uechi K."/>
            <person name="Horii T."/>
            <person name="Iida T."/>
            <person name="Fujita J."/>
            <person name="Nakamura S."/>
        </authorList>
    </citation>
    <scope>NUCLEOTIDE SEQUENCE [LARGE SCALE GENOMIC DNA]</scope>
    <source>
        <strain evidence="2 3">JCM 12272</strain>
        <plasmid evidence="2">pJCM12272</plasmid>
    </source>
</reference>
<organism evidence="2 3">
    <name type="scientific">Mycolicibacterium alvei</name>
    <dbReference type="NCBI Taxonomy" id="67081"/>
    <lineage>
        <taxon>Bacteria</taxon>
        <taxon>Bacillati</taxon>
        <taxon>Actinomycetota</taxon>
        <taxon>Actinomycetes</taxon>
        <taxon>Mycobacteriales</taxon>
        <taxon>Mycobacteriaceae</taxon>
        <taxon>Mycolicibacterium</taxon>
    </lineage>
</organism>
<dbReference type="Proteomes" id="UP000466906">
    <property type="component" value="Plasmid pJCM12272"/>
</dbReference>
<dbReference type="AlphaFoldDB" id="A0A6N4V4E6"/>
<accession>A0A6N4V4E6</accession>
<gene>
    <name evidence="2" type="ORF">MALV_56260</name>
</gene>
<name>A0A6N4V4E6_9MYCO</name>
<geneLocation type="plasmid" evidence="2 3">
    <name>pJCM12272</name>
</geneLocation>
<sequence>MTEIVSEAVAGRFGIGIGDDGRRHAVERPHESTASDGAARSAGSLAVCGQWTTEATLWGDWDPDKPTVRTHRCEHCGWVLAMRGAAPMAEEIARYAVTGRDRGVMVAAGTDPDLLHRLLTAILKPESELGAEPLSEIGPGALSSLLAHAARHRPLVLRCEKCTDTASSPDDLDEDNHNCTQVACAGCSLKHGDWAGEWEGYLRADCTVAWPCSVITTMANHHGLGVVSRWARPSGAAAEMPGLPWPGAIAQDGRWHQFAVNYRRDPDDTTYTITPAAGPRGRQVLRVHHPVGFNARSEHAGVKEAKAHVDELMTSFGAASGSRR</sequence>
<evidence type="ECO:0000256" key="1">
    <source>
        <dbReference type="SAM" id="MobiDB-lite"/>
    </source>
</evidence>
<keyword evidence="3" id="KW-1185">Reference proteome</keyword>
<dbReference type="EMBL" id="AP022566">
    <property type="protein sequence ID" value="BBX30501.1"/>
    <property type="molecule type" value="Genomic_DNA"/>
</dbReference>
<protein>
    <submittedName>
        <fullName evidence="2">Uncharacterized protein</fullName>
    </submittedName>
</protein>
<evidence type="ECO:0000313" key="3">
    <source>
        <dbReference type="Proteomes" id="UP000466906"/>
    </source>
</evidence>
<feature type="region of interest" description="Disordered" evidence="1">
    <location>
        <begin position="20"/>
        <end position="41"/>
    </location>
</feature>
<dbReference type="KEGG" id="malv:MALV_56260"/>